<gene>
    <name evidence="1" type="ORF">B0H16DRAFT_1501623</name>
</gene>
<organism evidence="1 2">
    <name type="scientific">Mycena metata</name>
    <dbReference type="NCBI Taxonomy" id="1033252"/>
    <lineage>
        <taxon>Eukaryota</taxon>
        <taxon>Fungi</taxon>
        <taxon>Dikarya</taxon>
        <taxon>Basidiomycota</taxon>
        <taxon>Agaricomycotina</taxon>
        <taxon>Agaricomycetes</taxon>
        <taxon>Agaricomycetidae</taxon>
        <taxon>Agaricales</taxon>
        <taxon>Marasmiineae</taxon>
        <taxon>Mycenaceae</taxon>
        <taxon>Mycena</taxon>
    </lineage>
</organism>
<evidence type="ECO:0000313" key="2">
    <source>
        <dbReference type="Proteomes" id="UP001215598"/>
    </source>
</evidence>
<sequence>MSSPILPPEREIFERAACMCFEDISSLLLVCQRVNEWIAPIRYRTVTSDGAYSTCSFRALQRAIRSNLRPLSFFRAHVRHMVVPYSFIRDETSETVEQIFSACSGIQYLVFTHQLTASLLPALASLRPHRLYTYLAPQLFVEAPLYRPMFTFVTHLALWHVTSSMLDTSRWLSFLAFIPSLTHLLIRDAFEAVPHILAASESLKVLIDYDTLPYTPELDDAGSDDRFVFLKIRNLEEGWVKGTRGEIDYWARADMFVAKKRRGEIKPRNALLD</sequence>
<reference evidence="1" key="1">
    <citation type="submission" date="2023-03" db="EMBL/GenBank/DDBJ databases">
        <title>Massive genome expansion in bonnet fungi (Mycena s.s.) driven by repeated elements and novel gene families across ecological guilds.</title>
        <authorList>
            <consortium name="Lawrence Berkeley National Laboratory"/>
            <person name="Harder C.B."/>
            <person name="Miyauchi S."/>
            <person name="Viragh M."/>
            <person name="Kuo A."/>
            <person name="Thoen E."/>
            <person name="Andreopoulos B."/>
            <person name="Lu D."/>
            <person name="Skrede I."/>
            <person name="Drula E."/>
            <person name="Henrissat B."/>
            <person name="Morin E."/>
            <person name="Kohler A."/>
            <person name="Barry K."/>
            <person name="LaButti K."/>
            <person name="Morin E."/>
            <person name="Salamov A."/>
            <person name="Lipzen A."/>
            <person name="Mereny Z."/>
            <person name="Hegedus B."/>
            <person name="Baldrian P."/>
            <person name="Stursova M."/>
            <person name="Weitz H."/>
            <person name="Taylor A."/>
            <person name="Grigoriev I.V."/>
            <person name="Nagy L.G."/>
            <person name="Martin F."/>
            <person name="Kauserud H."/>
        </authorList>
    </citation>
    <scope>NUCLEOTIDE SEQUENCE</scope>
    <source>
        <strain evidence="1">CBHHK182m</strain>
    </source>
</reference>
<dbReference type="EMBL" id="JARKIB010000006">
    <property type="protein sequence ID" value="KAJ7779137.1"/>
    <property type="molecule type" value="Genomic_DNA"/>
</dbReference>
<name>A0AAD7K898_9AGAR</name>
<dbReference type="AlphaFoldDB" id="A0AAD7K898"/>
<evidence type="ECO:0000313" key="1">
    <source>
        <dbReference type="EMBL" id="KAJ7779137.1"/>
    </source>
</evidence>
<proteinExistence type="predicted"/>
<keyword evidence="2" id="KW-1185">Reference proteome</keyword>
<protein>
    <submittedName>
        <fullName evidence="1">Uncharacterized protein</fullName>
    </submittedName>
</protein>
<comment type="caution">
    <text evidence="1">The sequence shown here is derived from an EMBL/GenBank/DDBJ whole genome shotgun (WGS) entry which is preliminary data.</text>
</comment>
<accession>A0AAD7K898</accession>
<dbReference type="Proteomes" id="UP001215598">
    <property type="component" value="Unassembled WGS sequence"/>
</dbReference>